<name>A0ABC8RBU1_9AQUA</name>
<sequence length="132" mass="15133">MHVEDYWWWKPSTFGLSVIRCCLPSDLMRGNKKEEKKGGGGLVIFSECYLHTKAPKKVVTFCLNRVLAGDNTKRRICNVLFYHLLTCFPFCPLLSEGALNEQFTIEGINLRGQTLWCSNSGRSNKKVMNKIR</sequence>
<reference evidence="1 2" key="1">
    <citation type="submission" date="2024-02" db="EMBL/GenBank/DDBJ databases">
        <authorList>
            <person name="Vignale AGUSTIN F."/>
            <person name="Sosa J E."/>
            <person name="Modenutti C."/>
        </authorList>
    </citation>
    <scope>NUCLEOTIDE SEQUENCE [LARGE SCALE GENOMIC DNA]</scope>
</reference>
<protein>
    <submittedName>
        <fullName evidence="1">Uncharacterized protein</fullName>
    </submittedName>
</protein>
<evidence type="ECO:0000313" key="2">
    <source>
        <dbReference type="Proteomes" id="UP001642360"/>
    </source>
</evidence>
<evidence type="ECO:0000313" key="1">
    <source>
        <dbReference type="EMBL" id="CAK9142444.1"/>
    </source>
</evidence>
<accession>A0ABC8RBU1</accession>
<keyword evidence="2" id="KW-1185">Reference proteome</keyword>
<comment type="caution">
    <text evidence="1">The sequence shown here is derived from an EMBL/GenBank/DDBJ whole genome shotgun (WGS) entry which is preliminary data.</text>
</comment>
<gene>
    <name evidence="1" type="ORF">ILEXP_LOCUS10127</name>
</gene>
<dbReference type="Proteomes" id="UP001642360">
    <property type="component" value="Unassembled WGS sequence"/>
</dbReference>
<dbReference type="AlphaFoldDB" id="A0ABC8RBU1"/>
<organism evidence="1 2">
    <name type="scientific">Ilex paraguariensis</name>
    <name type="common">yerba mate</name>
    <dbReference type="NCBI Taxonomy" id="185542"/>
    <lineage>
        <taxon>Eukaryota</taxon>
        <taxon>Viridiplantae</taxon>
        <taxon>Streptophyta</taxon>
        <taxon>Embryophyta</taxon>
        <taxon>Tracheophyta</taxon>
        <taxon>Spermatophyta</taxon>
        <taxon>Magnoliopsida</taxon>
        <taxon>eudicotyledons</taxon>
        <taxon>Gunneridae</taxon>
        <taxon>Pentapetalae</taxon>
        <taxon>asterids</taxon>
        <taxon>campanulids</taxon>
        <taxon>Aquifoliales</taxon>
        <taxon>Aquifoliaceae</taxon>
        <taxon>Ilex</taxon>
    </lineage>
</organism>
<dbReference type="EMBL" id="CAUOFW020001225">
    <property type="protein sequence ID" value="CAK9142444.1"/>
    <property type="molecule type" value="Genomic_DNA"/>
</dbReference>
<proteinExistence type="predicted"/>